<name>A0A160VC22_9ZZZZ</name>
<dbReference type="AlphaFoldDB" id="A0A160VC22"/>
<evidence type="ECO:0000313" key="1">
    <source>
        <dbReference type="EMBL" id="CUV03789.1"/>
    </source>
</evidence>
<accession>A0A160VC22</accession>
<reference evidence="1" key="1">
    <citation type="submission" date="2015-10" db="EMBL/GenBank/DDBJ databases">
        <authorList>
            <person name="Gilbert D.G."/>
        </authorList>
    </citation>
    <scope>NUCLEOTIDE SEQUENCE</scope>
</reference>
<dbReference type="EMBL" id="FAXA01000476">
    <property type="protein sequence ID" value="CUV03789.1"/>
    <property type="molecule type" value="Genomic_DNA"/>
</dbReference>
<gene>
    <name evidence="1" type="ORF">MGWOODY_Clf155</name>
</gene>
<proteinExistence type="predicted"/>
<protein>
    <submittedName>
        <fullName evidence="1">Uncharacterized protein</fullName>
    </submittedName>
</protein>
<sequence length="38" mass="4550">MCRRVETTHRLFRFQSPLLGGETKKECVLEPVHLHKSW</sequence>
<organism evidence="1">
    <name type="scientific">hydrothermal vent metagenome</name>
    <dbReference type="NCBI Taxonomy" id="652676"/>
    <lineage>
        <taxon>unclassified sequences</taxon>
        <taxon>metagenomes</taxon>
        <taxon>ecological metagenomes</taxon>
    </lineage>
</organism>